<keyword evidence="2" id="KW-0472">Membrane</keyword>
<feature type="region of interest" description="Disordered" evidence="1">
    <location>
        <begin position="53"/>
        <end position="79"/>
    </location>
</feature>
<keyword evidence="2" id="KW-1133">Transmembrane helix</keyword>
<evidence type="ECO:0000313" key="3">
    <source>
        <dbReference type="EMBL" id="DAE18111.1"/>
    </source>
</evidence>
<proteinExistence type="predicted"/>
<protein>
    <submittedName>
        <fullName evidence="3">Uncharacterized protein</fullName>
    </submittedName>
</protein>
<reference evidence="3" key="1">
    <citation type="journal article" date="2021" name="Proc. Natl. Acad. Sci. U.S.A.">
        <title>A Catalog of Tens of Thousands of Viruses from Human Metagenomes Reveals Hidden Associations with Chronic Diseases.</title>
        <authorList>
            <person name="Tisza M.J."/>
            <person name="Buck C.B."/>
        </authorList>
    </citation>
    <scope>NUCLEOTIDE SEQUENCE</scope>
    <source>
        <strain evidence="3">CtEBu1</strain>
    </source>
</reference>
<accession>A0A8S5QFS6</accession>
<organism evidence="3">
    <name type="scientific">Siphoviridae sp. ctEBu1</name>
    <dbReference type="NCBI Taxonomy" id="2825393"/>
    <lineage>
        <taxon>Viruses</taxon>
        <taxon>Duplodnaviria</taxon>
        <taxon>Heunggongvirae</taxon>
        <taxon>Uroviricota</taxon>
        <taxon>Caudoviricetes</taxon>
    </lineage>
</organism>
<evidence type="ECO:0000256" key="2">
    <source>
        <dbReference type="SAM" id="Phobius"/>
    </source>
</evidence>
<name>A0A8S5QFS6_9CAUD</name>
<dbReference type="EMBL" id="BK015651">
    <property type="protein sequence ID" value="DAE18111.1"/>
    <property type="molecule type" value="Genomic_DNA"/>
</dbReference>
<feature type="transmembrane region" description="Helical" evidence="2">
    <location>
        <begin position="97"/>
        <end position="117"/>
    </location>
</feature>
<sequence>MAEIKTLLDDVIETEISNLKTLPIEDERRGDAIRDLVSLHKLRIEEIKAQADVEEKSERREMDSRQRKEELAAKNADRAREEVAQARQLREQKIDRYVRTGVAAAELILPLVFYGIWMKRGFKFEESGVYSSTTFRNLFSRFKPAK</sequence>
<evidence type="ECO:0000256" key="1">
    <source>
        <dbReference type="SAM" id="MobiDB-lite"/>
    </source>
</evidence>
<keyword evidence="2" id="KW-0812">Transmembrane</keyword>